<feature type="compositionally biased region" description="Basic residues" evidence="1">
    <location>
        <begin position="519"/>
        <end position="533"/>
    </location>
</feature>
<feature type="region of interest" description="Disordered" evidence="1">
    <location>
        <begin position="45"/>
        <end position="69"/>
    </location>
</feature>
<evidence type="ECO:0000259" key="2">
    <source>
        <dbReference type="Pfam" id="PF13699"/>
    </source>
</evidence>
<proteinExistence type="predicted"/>
<feature type="region of interest" description="Disordered" evidence="1">
    <location>
        <begin position="98"/>
        <end position="133"/>
    </location>
</feature>
<feature type="region of interest" description="Disordered" evidence="1">
    <location>
        <begin position="519"/>
        <end position="546"/>
    </location>
</feature>
<reference evidence="3" key="1">
    <citation type="submission" date="2022-07" db="EMBL/GenBank/DDBJ databases">
        <authorList>
            <person name="Otstavnykh N."/>
            <person name="Isaeva M."/>
            <person name="Bystritskaya E."/>
        </authorList>
    </citation>
    <scope>NUCLEOTIDE SEQUENCE</scope>
    <source>
        <strain evidence="3">KCTC 52189</strain>
    </source>
</reference>
<evidence type="ECO:0000313" key="3">
    <source>
        <dbReference type="EMBL" id="MDQ2088733.1"/>
    </source>
</evidence>
<feature type="region of interest" description="Disordered" evidence="1">
    <location>
        <begin position="413"/>
        <end position="442"/>
    </location>
</feature>
<reference evidence="3" key="2">
    <citation type="submission" date="2023-02" db="EMBL/GenBank/DDBJ databases">
        <title>'Rhodoalgimonas zhirmunskyi' gen. nov., isolated from a red alga.</title>
        <authorList>
            <person name="Nedashkovskaya O.I."/>
            <person name="Otstavnykh N.Y."/>
            <person name="Bystritskaya E.P."/>
            <person name="Balabanova L.A."/>
            <person name="Isaeva M.P."/>
        </authorList>
    </citation>
    <scope>NUCLEOTIDE SEQUENCE</scope>
    <source>
        <strain evidence="3">KCTC 52189</strain>
    </source>
</reference>
<feature type="domain" description="eCIS core" evidence="2">
    <location>
        <begin position="150"/>
        <end position="226"/>
    </location>
</feature>
<protein>
    <submittedName>
        <fullName evidence="3">DUF4157 domain-containing protein</fullName>
    </submittedName>
</protein>
<dbReference type="Proteomes" id="UP001226762">
    <property type="component" value="Unassembled WGS sequence"/>
</dbReference>
<feature type="compositionally biased region" description="Basic and acidic residues" evidence="1">
    <location>
        <begin position="427"/>
        <end position="439"/>
    </location>
</feature>
<dbReference type="Pfam" id="PF13699">
    <property type="entry name" value="eCIS_core"/>
    <property type="match status" value="1"/>
</dbReference>
<organism evidence="3 4">
    <name type="scientific">Marimonas arenosa</name>
    <dbReference type="NCBI Taxonomy" id="1795305"/>
    <lineage>
        <taxon>Bacteria</taxon>
        <taxon>Pseudomonadati</taxon>
        <taxon>Pseudomonadota</taxon>
        <taxon>Alphaproteobacteria</taxon>
        <taxon>Rhodobacterales</taxon>
        <taxon>Paracoccaceae</taxon>
        <taxon>Marimonas</taxon>
    </lineage>
</organism>
<evidence type="ECO:0000256" key="1">
    <source>
        <dbReference type="SAM" id="MobiDB-lite"/>
    </source>
</evidence>
<comment type="caution">
    <text evidence="3">The sequence shown here is derived from an EMBL/GenBank/DDBJ whole genome shotgun (WGS) entry which is preliminary data.</text>
</comment>
<name>A0AAE3WA48_9RHOB</name>
<dbReference type="EMBL" id="JANHAX010000001">
    <property type="protein sequence ID" value="MDQ2088733.1"/>
    <property type="molecule type" value="Genomic_DNA"/>
</dbReference>
<gene>
    <name evidence="3" type="ORF">NO357_02310</name>
</gene>
<dbReference type="InterPro" id="IPR025295">
    <property type="entry name" value="eCIS_core_dom"/>
</dbReference>
<sequence>MPEVSQKIARKSGARAGTARPFFSTTKSVQRACAGCSEGSFFTAPKIQRETQDGGGQDLEIQSEEPVSVQPQLEIGAVNDPLETEADRAADQVVRRMPVATAGQSDEGTIQPKRDDEDLVRPKAAADGSGPANPELAAGITRAQGSGAQLAPDVRGAMEDSFGLDLSPVRVHTGPSSARMNDSIGARAFTYGTDIHFNSGEFNPSSREGTRLLAHEMAHVVQQTRGLKRKPKAQHGTVRRAAKGKIIRRATRVLGPVGGFPSGTLIHGATLPKFLKKNVAAPMAVLNPDLTIEPKVPGGNKRGGGTDLASYGYPDFYVGKSLVGVKLTDSGDFEDINQTKKTKARGPTAPENSGDAMGAMGDAPQKVGLGDLKPGFSGEMFLGSDQISNYVKGIKGTAAAVNAYQNTHGHSPRWSFVPVKNNPSADTKIKIPDKLKRPDSTSGVSRGPLAVWDFSTGRAKYPRPTGMSGSLVIYHSEVDGIYAYEWMPDQTSLSGTHVDPVVEEVLNRLRTDVMPRITGRQKKKTASPKRKPGARAVPAVRRGPAATVRRAPARPFVRRNIKDPAKFDRSGWTRDYGSWKKRAGEALGPKGKEKDALYDALHGMRRRGGYPGTIPKHVRETGKAYKSIRHWHSHGSKYAWFREKFGKVFVRIQGFVEKVKRKFAGLRKSGGAAFGSWAKAAAKAIMKVVKLYASWALDQIADKLVGSLQKGISDIAAHIVDAVLPDDAKSAVEVIRDKRKQINGLISGAQKTLEDSIFGDAMKFVQNFAAFEKVVDGISTIIGVVEWGIRIAACAAPPLIGCLWNLAMSALQWAFSKIMDTCWFQKKVFGWFKQMRNHDLVKPFYDFPTNAATTVVEKANALIPLPEGFPPVFAKVEGIQGQEVDCAGGGGGEGGGIPLTPEQKALMDLSTRLESQEKGKFEALVKMLAARAPDHATELDANRIAKLADLAKDLTIARMEKIAKGDMSDVSVPVEEFLKSLSTPTEGDKKRRKTRKIDYEKAQKNNKLFKDSIGWKPKTFARDGIDPGSKEFADTVYDVQEALGIKADGMAGPNTTKAHYDRQGLKKDGAYRNAVAEIEAARIARENVKAIEKAKAEPFPANTQLVKDLKGLGWPTGTDTREWYPTVDGRKLIAIITSDGKRIGGYYKTANIRVKEKKRDVIVEISDFYALDAIAEADVFSVGKSSLAEEKLIIIESYRFDKAVPANSFVKVANLWFMAAVN</sequence>
<dbReference type="AlphaFoldDB" id="A0AAE3WA48"/>
<keyword evidence="4" id="KW-1185">Reference proteome</keyword>
<feature type="compositionally biased region" description="Low complexity" evidence="1">
    <location>
        <begin position="534"/>
        <end position="546"/>
    </location>
</feature>
<dbReference type="RefSeq" id="WP_306733997.1">
    <property type="nucleotide sequence ID" value="NZ_JANHAX010000001.1"/>
</dbReference>
<accession>A0AAE3WA48</accession>
<evidence type="ECO:0000313" key="4">
    <source>
        <dbReference type="Proteomes" id="UP001226762"/>
    </source>
</evidence>
<feature type="compositionally biased region" description="Basic and acidic residues" evidence="1">
    <location>
        <begin position="112"/>
        <end position="121"/>
    </location>
</feature>